<reference evidence="2" key="1">
    <citation type="journal article" name="BMC Genomics">
        <title>Long-read sequencing and de novo genome assembly of marine medaka (Oryzias melastigma).</title>
        <authorList>
            <person name="Liang P."/>
            <person name="Saqib H.S.A."/>
            <person name="Ni X."/>
            <person name="Shen Y."/>
        </authorList>
    </citation>
    <scope>NUCLEOTIDE SEQUENCE</scope>
    <source>
        <strain evidence="2">Bigg-433</strain>
    </source>
</reference>
<protein>
    <submittedName>
        <fullName evidence="2">Uncharacterized protein</fullName>
    </submittedName>
</protein>
<organism evidence="2 3">
    <name type="scientific">Oryzias melastigma</name>
    <name type="common">Marine medaka</name>
    <dbReference type="NCBI Taxonomy" id="30732"/>
    <lineage>
        <taxon>Eukaryota</taxon>
        <taxon>Metazoa</taxon>
        <taxon>Chordata</taxon>
        <taxon>Craniata</taxon>
        <taxon>Vertebrata</taxon>
        <taxon>Euteleostomi</taxon>
        <taxon>Actinopterygii</taxon>
        <taxon>Neopterygii</taxon>
        <taxon>Teleostei</taxon>
        <taxon>Neoteleostei</taxon>
        <taxon>Acanthomorphata</taxon>
        <taxon>Ovalentaria</taxon>
        <taxon>Atherinomorphae</taxon>
        <taxon>Beloniformes</taxon>
        <taxon>Adrianichthyidae</taxon>
        <taxon>Oryziinae</taxon>
        <taxon>Oryzias</taxon>
    </lineage>
</organism>
<proteinExistence type="predicted"/>
<gene>
    <name evidence="2" type="ORF">FQA47_005197</name>
</gene>
<sequence>MIKTPFPISCSCNAGPGLLKPFAAARSPFWCLSHRDLVTQSELLCGSEQRSVSHQDGTVWENSKADVSLGEPSRPPRRDPMRPKAGPGFC</sequence>
<accession>A0A834F3J3</accession>
<comment type="caution">
    <text evidence="2">The sequence shown here is derived from an EMBL/GenBank/DDBJ whole genome shotgun (WGS) entry which is preliminary data.</text>
</comment>
<feature type="region of interest" description="Disordered" evidence="1">
    <location>
        <begin position="50"/>
        <end position="90"/>
    </location>
</feature>
<dbReference type="Proteomes" id="UP000646548">
    <property type="component" value="Unassembled WGS sequence"/>
</dbReference>
<dbReference type="EMBL" id="WKFB01000424">
    <property type="protein sequence ID" value="KAF6723515.1"/>
    <property type="molecule type" value="Genomic_DNA"/>
</dbReference>
<evidence type="ECO:0000313" key="3">
    <source>
        <dbReference type="Proteomes" id="UP000646548"/>
    </source>
</evidence>
<evidence type="ECO:0000256" key="1">
    <source>
        <dbReference type="SAM" id="MobiDB-lite"/>
    </source>
</evidence>
<evidence type="ECO:0000313" key="2">
    <source>
        <dbReference type="EMBL" id="KAF6723515.1"/>
    </source>
</evidence>
<dbReference type="AlphaFoldDB" id="A0A834F3J3"/>
<name>A0A834F3J3_ORYME</name>